<evidence type="ECO:0000256" key="2">
    <source>
        <dbReference type="ARBA" id="ARBA00093450"/>
    </source>
</evidence>
<dbReference type="InterPro" id="IPR036183">
    <property type="entry name" value="YajQ-like_sf"/>
</dbReference>
<dbReference type="EMBL" id="JBHUHO010000032">
    <property type="protein sequence ID" value="MFD2116761.1"/>
    <property type="molecule type" value="Genomic_DNA"/>
</dbReference>
<evidence type="ECO:0000313" key="5">
    <source>
        <dbReference type="Proteomes" id="UP001597362"/>
    </source>
</evidence>
<comment type="function">
    <text evidence="3">Nucleotide-binding protein.</text>
</comment>
<dbReference type="Proteomes" id="UP001597362">
    <property type="component" value="Unassembled WGS sequence"/>
</dbReference>
<accession>A0ABW4YM00</accession>
<organism evidence="4 5">
    <name type="scientific">Paenibacillus yanchengensis</name>
    <dbReference type="NCBI Taxonomy" id="2035833"/>
    <lineage>
        <taxon>Bacteria</taxon>
        <taxon>Bacillati</taxon>
        <taxon>Bacillota</taxon>
        <taxon>Bacilli</taxon>
        <taxon>Bacillales</taxon>
        <taxon>Paenibacillaceae</taxon>
        <taxon>Paenibacillus</taxon>
    </lineage>
</organism>
<dbReference type="NCBIfam" id="NF003819">
    <property type="entry name" value="PRK05412.1"/>
    <property type="match status" value="1"/>
</dbReference>
<evidence type="ECO:0000313" key="4">
    <source>
        <dbReference type="EMBL" id="MFD2116761.1"/>
    </source>
</evidence>
<evidence type="ECO:0000256" key="3">
    <source>
        <dbReference type="HAMAP-Rule" id="MF_00632"/>
    </source>
</evidence>
<dbReference type="HAMAP" id="MF_00632">
    <property type="entry name" value="UPF0234"/>
    <property type="match status" value="1"/>
</dbReference>
<sequence>MSTESSFDIVSKVDFQEVGNAIVQAEKEIIGRFDFKGSKSSIKLEKEEFVIVSDDEYKLKSVIDILQSKLVKRGVPIKNMDYDKIEPATGGTVRQHIRLKQGIEQDVAKKINIMIRDSKLKVKSQIQGDQIRVTGKSRDDLQSVIALLRGADLPVELQFNNFR</sequence>
<dbReference type="Gene3D" id="3.30.70.860">
    <property type="match status" value="1"/>
</dbReference>
<dbReference type="CDD" id="cd11740">
    <property type="entry name" value="YajQ_like"/>
    <property type="match status" value="1"/>
</dbReference>
<dbReference type="PANTHER" id="PTHR30476">
    <property type="entry name" value="UPF0234 PROTEIN YAJQ"/>
    <property type="match status" value="1"/>
</dbReference>
<dbReference type="Gene3D" id="3.30.70.990">
    <property type="entry name" value="YajQ-like, domain 2"/>
    <property type="match status" value="1"/>
</dbReference>
<dbReference type="PANTHER" id="PTHR30476:SF0">
    <property type="entry name" value="UPF0234 PROTEIN YAJQ"/>
    <property type="match status" value="1"/>
</dbReference>
<keyword evidence="1 3" id="KW-0547">Nucleotide-binding</keyword>
<name>A0ABW4YM00_9BACL</name>
<dbReference type="RefSeq" id="WP_377773273.1">
    <property type="nucleotide sequence ID" value="NZ_JBHUHO010000032.1"/>
</dbReference>
<protein>
    <recommendedName>
        <fullName evidence="3">Nucleotide-binding protein ACFSJH_13625</fullName>
    </recommendedName>
</protein>
<dbReference type="Pfam" id="PF04461">
    <property type="entry name" value="YajQ"/>
    <property type="match status" value="1"/>
</dbReference>
<gene>
    <name evidence="4" type="ORF">ACFSJH_13625</name>
</gene>
<evidence type="ECO:0000256" key="1">
    <source>
        <dbReference type="ARBA" id="ARBA00022741"/>
    </source>
</evidence>
<dbReference type="SUPFAM" id="SSF89963">
    <property type="entry name" value="YajQ-like"/>
    <property type="match status" value="2"/>
</dbReference>
<proteinExistence type="inferred from homology"/>
<dbReference type="InterPro" id="IPR035570">
    <property type="entry name" value="UPF0234_N"/>
</dbReference>
<reference evidence="5" key="1">
    <citation type="journal article" date="2019" name="Int. J. Syst. Evol. Microbiol.">
        <title>The Global Catalogue of Microorganisms (GCM) 10K type strain sequencing project: providing services to taxonomists for standard genome sequencing and annotation.</title>
        <authorList>
            <consortium name="The Broad Institute Genomics Platform"/>
            <consortium name="The Broad Institute Genome Sequencing Center for Infectious Disease"/>
            <person name="Wu L."/>
            <person name="Ma J."/>
        </authorList>
    </citation>
    <scope>NUCLEOTIDE SEQUENCE [LARGE SCALE GENOMIC DNA]</scope>
    <source>
        <strain evidence="5">GH52</strain>
    </source>
</reference>
<keyword evidence="5" id="KW-1185">Reference proteome</keyword>
<comment type="caution">
    <text evidence="4">The sequence shown here is derived from an EMBL/GenBank/DDBJ whole genome shotgun (WGS) entry which is preliminary data.</text>
</comment>
<comment type="similarity">
    <text evidence="2 3">Belongs to the YajQ family.</text>
</comment>
<dbReference type="InterPro" id="IPR035571">
    <property type="entry name" value="UPF0234-like_C"/>
</dbReference>
<dbReference type="InterPro" id="IPR007551">
    <property type="entry name" value="YajQ/Smlt4090-like"/>
</dbReference>